<dbReference type="SUPFAM" id="SSF52540">
    <property type="entry name" value="P-loop containing nucleoside triphosphate hydrolases"/>
    <property type="match status" value="1"/>
</dbReference>
<feature type="repeat" description="WD" evidence="3">
    <location>
        <begin position="831"/>
        <end position="872"/>
    </location>
</feature>
<evidence type="ECO:0000256" key="1">
    <source>
        <dbReference type="ARBA" id="ARBA00022574"/>
    </source>
</evidence>
<dbReference type="EMBL" id="JAECZC010000001">
    <property type="protein sequence ID" value="MBH8560714.1"/>
    <property type="molecule type" value="Genomic_DNA"/>
</dbReference>
<proteinExistence type="predicted"/>
<dbReference type="PROSITE" id="PS50231">
    <property type="entry name" value="RICIN_B_LECTIN"/>
    <property type="match status" value="1"/>
</dbReference>
<feature type="repeat" description="WD" evidence="3">
    <location>
        <begin position="873"/>
        <end position="914"/>
    </location>
</feature>
<dbReference type="InterPro" id="IPR015943">
    <property type="entry name" value="WD40/YVTN_repeat-like_dom_sf"/>
</dbReference>
<dbReference type="PANTHER" id="PTHR19848:SF8">
    <property type="entry name" value="F-BOX AND WD REPEAT DOMAIN CONTAINING 7"/>
    <property type="match status" value="1"/>
</dbReference>
<dbReference type="PANTHER" id="PTHR19848">
    <property type="entry name" value="WD40 REPEAT PROTEIN"/>
    <property type="match status" value="1"/>
</dbReference>
<dbReference type="Proteomes" id="UP000632766">
    <property type="component" value="Unassembled WGS sequence"/>
</dbReference>
<accession>A0A8J7HQJ3</accession>
<organism evidence="6 7">
    <name type="scientific">Amazonocrinis nigriterrae CENA67</name>
    <dbReference type="NCBI Taxonomy" id="2794033"/>
    <lineage>
        <taxon>Bacteria</taxon>
        <taxon>Bacillati</taxon>
        <taxon>Cyanobacteriota</taxon>
        <taxon>Cyanophyceae</taxon>
        <taxon>Nostocales</taxon>
        <taxon>Nostocaceae</taxon>
        <taxon>Amazonocrinis</taxon>
        <taxon>Amazonocrinis nigriterrae</taxon>
    </lineage>
</organism>
<feature type="repeat" description="WD" evidence="3">
    <location>
        <begin position="586"/>
        <end position="620"/>
    </location>
</feature>
<feature type="repeat" description="WD" evidence="3">
    <location>
        <begin position="915"/>
        <end position="956"/>
    </location>
</feature>
<feature type="repeat" description="WD" evidence="3">
    <location>
        <begin position="999"/>
        <end position="1039"/>
    </location>
</feature>
<sequence>MNLEELLRFVDQVVFAKTQKHLKDVQILILQGALQGQNYEKIAEAHGYSNRYLKQDVGPSLWKLLSQVFEEKVTKTNFQAATERQLYLLEPSIAETVRSNFPEPQAPAIQELQTPVKYQDWGDVVDVSTFYGRNDELTNLHQCILSGNCRLLAFLGMGGVGKTTLSIKLAQQIQDDFTYVIWRSLQNAPPVEEILIQVVEFLSQKQEITLPDSLEDKVSRLLHYLRASRCLIILDNLESILEGGTSAGQYKERYKGYGYLLKQIGEVNHQSCLILTSREKPKEIALLEGPNLKVRSLLLSGLTPVEGRKILNAKGCFAANDNELQEICTHYAGNPLALKIAAAAVKEVCAGDIGQLIPLLRQGKLQFEDIQDLLEQQFNRLSPLEQQLMYWLAVNREPVSLPQLAADFVFETVTGELVKGVQSLARRALIEQKEKQLVLQPVVLEYVTQRIIVGVCDDITNSQQKFLNDYALIKAESKDYIREAQIRFILQPIVDKLASELGSYIDIKNKLISILTQIKQELPFRQGYIAGNLLHLFIHLKIDLSGYDFSDLTIRQAYLQGIELHDVNFSNCNFQKTLFTKVFGAVISVRFSPDGQVLATSNTNCSTKLWQVDTGQNILNLNRHDSWIYNIDFSPNNQIILSASEDKTIKLWDLKNGNCIRTIDAHKNILRTATFHPSGNLIASCGDDGLIKFWNVDNGECLQVLEGHEGWVISVSFSPDGKLLASSSNDKSIRIWEVETGRCIRVLKGHQDWVMSVSFSPDGQMIASSSFDSSIRLWKVSNGDCIHILQGHTFWVWTAAFSPDGKQIASAGSDKTIKVWDITDGRCLKTITGHTNQIWSLTYHPDGQQIATGSDDQTVRIWDITDGKCLKIIQGYTNWVKSAKFTPNGKQLVSAHQDHTVRVWDIFSHQNLHTLKGHESPVLSVALHPDGQLIASGSEDGTIKIWDINNSNCLYTLSEHAGDVWGITFSPNGQLLVSGSYDKTIKIWQLNEQVCIHTLKGYDDRIGAATFNPEGSLLATAGESTVDIWDVASGICLYSLEEEGHKGRVKSVAFSPDGQLLVSVSTDKTIKIWDLRKRQCIRNLTGHDASVLSVAFSPDGQKIVTSACERTIRIWNVHDGKCIQELAGHQNWVWSVIFSPDGQLVASASQDESIILWDVNTGENFAVLRTKRPYEGMQISGATGLTVAEKSDLMTLGAI</sequence>
<evidence type="ECO:0000313" key="7">
    <source>
        <dbReference type="Proteomes" id="UP000632766"/>
    </source>
</evidence>
<dbReference type="Gene3D" id="2.130.10.10">
    <property type="entry name" value="YVTN repeat-like/Quinoprotein amine dehydrogenase"/>
    <property type="match status" value="6"/>
</dbReference>
<dbReference type="InterPro" id="IPR020472">
    <property type="entry name" value="WD40_PAC1"/>
</dbReference>
<evidence type="ECO:0000259" key="4">
    <source>
        <dbReference type="Pfam" id="PF00931"/>
    </source>
</evidence>
<feature type="repeat" description="WD" evidence="3">
    <location>
        <begin position="1042"/>
        <end position="1083"/>
    </location>
</feature>
<dbReference type="PROSITE" id="PS50082">
    <property type="entry name" value="WD_REPEATS_2"/>
    <property type="match status" value="14"/>
</dbReference>
<dbReference type="PRINTS" id="PR00320">
    <property type="entry name" value="GPROTEINBRPT"/>
</dbReference>
<dbReference type="Pfam" id="PF00400">
    <property type="entry name" value="WD40"/>
    <property type="match status" value="14"/>
</dbReference>
<feature type="domain" description="vWA-MoxR associated protein N-terminal HTH" evidence="5">
    <location>
        <begin position="1"/>
        <end position="84"/>
    </location>
</feature>
<name>A0A8J7HQJ3_9NOST</name>
<dbReference type="Pfam" id="PF00931">
    <property type="entry name" value="NB-ARC"/>
    <property type="match status" value="1"/>
</dbReference>
<evidence type="ECO:0000256" key="2">
    <source>
        <dbReference type="ARBA" id="ARBA00022737"/>
    </source>
</evidence>
<feature type="repeat" description="WD" evidence="3">
    <location>
        <begin position="789"/>
        <end position="830"/>
    </location>
</feature>
<dbReference type="InterPro" id="IPR036322">
    <property type="entry name" value="WD40_repeat_dom_sf"/>
</dbReference>
<dbReference type="PRINTS" id="PR00364">
    <property type="entry name" value="DISEASERSIST"/>
</dbReference>
<dbReference type="FunFam" id="2.130.10.10:FF:000228">
    <property type="entry name" value="COMPASS-like H3K4 histone methylase component WDR5A"/>
    <property type="match status" value="1"/>
</dbReference>
<keyword evidence="1 3" id="KW-0853">WD repeat</keyword>
<dbReference type="Gene3D" id="3.40.50.300">
    <property type="entry name" value="P-loop containing nucleotide triphosphate hydrolases"/>
    <property type="match status" value="1"/>
</dbReference>
<reference evidence="6 7" key="1">
    <citation type="journal article" date="2021" name="Int. J. Syst. Evol. Microbiol.">
        <title>Amazonocrinis nigriterrae gen. nov., sp. nov., Atlanticothrix silvestris gen. nov., sp. nov. and Dendronalium phyllosphericum gen. nov., sp. nov., nostocacean cyanobacteria from Brazilian environments.</title>
        <authorList>
            <person name="Alvarenga D.O."/>
            <person name="Andreote A.P.D."/>
            <person name="Branco L.H.Z."/>
            <person name="Delbaje E."/>
            <person name="Cruz R.B."/>
            <person name="Varani A.M."/>
            <person name="Fiore M.F."/>
        </authorList>
    </citation>
    <scope>NUCLEOTIDE SEQUENCE [LARGE SCALE GENOMIC DNA]</scope>
    <source>
        <strain evidence="6 7">CENA67</strain>
    </source>
</reference>
<comment type="caution">
    <text evidence="6">The sequence shown here is derived from an EMBL/GenBank/DDBJ whole genome shotgun (WGS) entry which is preliminary data.</text>
</comment>
<feature type="repeat" description="WD" evidence="3">
    <location>
        <begin position="705"/>
        <end position="746"/>
    </location>
</feature>
<keyword evidence="2" id="KW-0677">Repeat</keyword>
<protein>
    <submittedName>
        <fullName evidence="6">Uncharacterized protein</fullName>
    </submittedName>
</protein>
<evidence type="ECO:0000259" key="5">
    <source>
        <dbReference type="Pfam" id="PF26355"/>
    </source>
</evidence>
<evidence type="ECO:0000256" key="3">
    <source>
        <dbReference type="PROSITE-ProRule" id="PRU00221"/>
    </source>
</evidence>
<dbReference type="GO" id="GO:0043531">
    <property type="term" value="F:ADP binding"/>
    <property type="evidence" value="ECO:0007669"/>
    <property type="project" value="InterPro"/>
</dbReference>
<dbReference type="InterPro" id="IPR027417">
    <property type="entry name" value="P-loop_NTPase"/>
</dbReference>
<feature type="repeat" description="WD" evidence="3">
    <location>
        <begin position="957"/>
        <end position="998"/>
    </location>
</feature>
<dbReference type="InterPro" id="IPR001680">
    <property type="entry name" value="WD40_rpt"/>
</dbReference>
<dbReference type="InterPro" id="IPR019775">
    <property type="entry name" value="WD40_repeat_CS"/>
</dbReference>
<dbReference type="InterPro" id="IPR002182">
    <property type="entry name" value="NB-ARC"/>
</dbReference>
<dbReference type="RefSeq" id="WP_198122773.1">
    <property type="nucleotide sequence ID" value="NZ_JAECZC010000001.1"/>
</dbReference>
<dbReference type="SUPFAM" id="SSF141571">
    <property type="entry name" value="Pentapeptide repeat-like"/>
    <property type="match status" value="1"/>
</dbReference>
<dbReference type="InterPro" id="IPR058651">
    <property type="entry name" value="HTH_VMAP-M9"/>
</dbReference>
<feature type="repeat" description="WD" evidence="3">
    <location>
        <begin position="1126"/>
        <end position="1167"/>
    </location>
</feature>
<dbReference type="AlphaFoldDB" id="A0A8J7HQJ3"/>
<evidence type="ECO:0000313" key="6">
    <source>
        <dbReference type="EMBL" id="MBH8560714.1"/>
    </source>
</evidence>
<dbReference type="SUPFAM" id="SSF82171">
    <property type="entry name" value="DPP6 N-terminal domain-like"/>
    <property type="match status" value="1"/>
</dbReference>
<dbReference type="Pfam" id="PF26355">
    <property type="entry name" value="HTH_VMAP-M9"/>
    <property type="match status" value="1"/>
</dbReference>
<keyword evidence="7" id="KW-1185">Reference proteome</keyword>
<gene>
    <name evidence="6" type="ORF">I8748_00565</name>
</gene>
<feature type="repeat" description="WD" evidence="3">
    <location>
        <begin position="663"/>
        <end position="704"/>
    </location>
</feature>
<dbReference type="CDD" id="cd00200">
    <property type="entry name" value="WD40"/>
    <property type="match status" value="2"/>
</dbReference>
<dbReference type="PROSITE" id="PS50294">
    <property type="entry name" value="WD_REPEATS_REGION"/>
    <property type="match status" value="12"/>
</dbReference>
<feature type="repeat" description="WD" evidence="3">
    <location>
        <begin position="1084"/>
        <end position="1125"/>
    </location>
</feature>
<feature type="repeat" description="WD" evidence="3">
    <location>
        <begin position="747"/>
        <end position="788"/>
    </location>
</feature>
<dbReference type="SMART" id="SM00320">
    <property type="entry name" value="WD40"/>
    <property type="match status" value="14"/>
</dbReference>
<dbReference type="SUPFAM" id="SSF50978">
    <property type="entry name" value="WD40 repeat-like"/>
    <property type="match status" value="2"/>
</dbReference>
<feature type="domain" description="NB-ARC" evidence="4">
    <location>
        <begin position="137"/>
        <end position="236"/>
    </location>
</feature>
<dbReference type="PROSITE" id="PS00678">
    <property type="entry name" value="WD_REPEATS_1"/>
    <property type="match status" value="9"/>
</dbReference>
<feature type="repeat" description="WD" evidence="3">
    <location>
        <begin position="621"/>
        <end position="662"/>
    </location>
</feature>